<dbReference type="PANTHER" id="PTHR39669:SF2">
    <property type="entry name" value="MEMBRANE-ASSOCIATED PROTEIN"/>
    <property type="match status" value="1"/>
</dbReference>
<keyword evidence="1" id="KW-1133">Transmembrane helix</keyword>
<feature type="signal peptide" evidence="2">
    <location>
        <begin position="1"/>
        <end position="24"/>
    </location>
</feature>
<feature type="transmembrane region" description="Helical" evidence="1">
    <location>
        <begin position="245"/>
        <end position="267"/>
    </location>
</feature>
<keyword evidence="4" id="KW-1185">Reference proteome</keyword>
<dbReference type="AlphaFoldDB" id="A0A422MUM7"/>
<dbReference type="PANTHER" id="PTHR39669">
    <property type="entry name" value="MEMBRANE-ASSOCIATED PROTEIN"/>
    <property type="match status" value="1"/>
</dbReference>
<feature type="chain" id="PRO_5019174221" evidence="2">
    <location>
        <begin position="25"/>
        <end position="685"/>
    </location>
</feature>
<evidence type="ECO:0000256" key="2">
    <source>
        <dbReference type="SAM" id="SignalP"/>
    </source>
</evidence>
<protein>
    <submittedName>
        <fullName evidence="3">Uncharacterized protein</fullName>
    </submittedName>
</protein>
<keyword evidence="1" id="KW-0812">Transmembrane</keyword>
<feature type="transmembrane region" description="Helical" evidence="1">
    <location>
        <begin position="67"/>
        <end position="87"/>
    </location>
</feature>
<name>A0A422MUM7_9TRYP</name>
<keyword evidence="1" id="KW-0472">Membrane</keyword>
<feature type="transmembrane region" description="Helical" evidence="1">
    <location>
        <begin position="209"/>
        <end position="238"/>
    </location>
</feature>
<dbReference type="Proteomes" id="UP000284403">
    <property type="component" value="Unassembled WGS sequence"/>
</dbReference>
<dbReference type="GeneID" id="40323213"/>
<keyword evidence="2" id="KW-0732">Signal</keyword>
<dbReference type="EMBL" id="MKKU01001199">
    <property type="protein sequence ID" value="RNE96923.1"/>
    <property type="molecule type" value="Genomic_DNA"/>
</dbReference>
<reference evidence="3 4" key="1">
    <citation type="journal article" date="2018" name="BMC Genomics">
        <title>Genomic comparison of Trypanosoma conorhini and Trypanosoma rangeli to Trypanosoma cruzi strains of high and low virulence.</title>
        <authorList>
            <person name="Bradwell K.R."/>
            <person name="Koparde V.N."/>
            <person name="Matveyev A.V."/>
            <person name="Serrano M.G."/>
            <person name="Alves J.M."/>
            <person name="Parikh H."/>
            <person name="Huang B."/>
            <person name="Lee V."/>
            <person name="Espinosa-Alvarez O."/>
            <person name="Ortiz P.A."/>
            <person name="Costa-Martins A.G."/>
            <person name="Teixeira M.M."/>
            <person name="Buck G.A."/>
        </authorList>
    </citation>
    <scope>NUCLEOTIDE SEQUENCE [LARGE SCALE GENOMIC DNA]</scope>
    <source>
        <strain evidence="3 4">025E</strain>
    </source>
</reference>
<feature type="transmembrane region" description="Helical" evidence="1">
    <location>
        <begin position="644"/>
        <end position="665"/>
    </location>
</feature>
<evidence type="ECO:0000313" key="3">
    <source>
        <dbReference type="EMBL" id="RNE96923.1"/>
    </source>
</evidence>
<evidence type="ECO:0000313" key="4">
    <source>
        <dbReference type="Proteomes" id="UP000284403"/>
    </source>
</evidence>
<accession>A0A422MUM7</accession>
<dbReference type="RefSeq" id="XP_029223470.1">
    <property type="nucleotide sequence ID" value="XM_029376414.1"/>
</dbReference>
<proteinExistence type="predicted"/>
<comment type="caution">
    <text evidence="3">The sequence shown here is derived from an EMBL/GenBank/DDBJ whole genome shotgun (WGS) entry which is preliminary data.</text>
</comment>
<dbReference type="OrthoDB" id="252716at2759"/>
<gene>
    <name evidence="3" type="ORF">Tco025E_09602</name>
</gene>
<feature type="transmembrane region" description="Helical" evidence="1">
    <location>
        <begin position="107"/>
        <end position="132"/>
    </location>
</feature>
<evidence type="ECO:0000256" key="1">
    <source>
        <dbReference type="SAM" id="Phobius"/>
    </source>
</evidence>
<organism evidence="3 4">
    <name type="scientific">Trypanosoma conorhini</name>
    <dbReference type="NCBI Taxonomy" id="83891"/>
    <lineage>
        <taxon>Eukaryota</taxon>
        <taxon>Discoba</taxon>
        <taxon>Euglenozoa</taxon>
        <taxon>Kinetoplastea</taxon>
        <taxon>Metakinetoplastina</taxon>
        <taxon>Trypanosomatida</taxon>
        <taxon>Trypanosomatidae</taxon>
        <taxon>Trypanosoma</taxon>
    </lineage>
</organism>
<sequence>MNKRTSLVLLLLAFLLVVPFAVRAQHSLECQNVWKGPDADNDIVACLSNKDRLIGQWRLLVLPVMNVVLLAVLVLSFPLLFLCVLCCRCCCVPDTLGSTKRARCCMWLWMSYALIWSAVMFYLVFFGAGLLIKTAPRLMDDTVSGPLTYFNFTAEKVLDFASDWSTGERKQLDALPLDLTDFTTVHEKAMGFVDMARQYYFNYLDKVSLATYCVSSVGLVLIALILPFACCHCCIPCFPLVLSCLYWVTAVLFAVLGATAGVLAYVATVGCGELELHYARQPGLAQWYAVPYCQRKFNFTNINGMIREKELELSKGACEQLLGVCEPLNETNVLPSKLLAGVPHVINGAQRSKLLSGAPVALNGAQGVGVPGVGAQGVGVPGVGIPGVPGVGIPGASGAQADASGAGVLAAVGSVLGAGGGGGDASQGGGAAASPLAGLAGSVIADDGNVVDLANLLNGDPSAAGGLAKFESFDGLPPGVTLPSMKDMPAVSESLKKALEGRNISADLLNELPGNLGELANMLADASKLKELFTRPLVCGAGLKKKEDCTDFGTMASIIMDTKLKKEIPGCKGAGTYCKLSECAGGCALDFLKSASAMLLSKAEQARNASIALSYARPLLECNFVMDKLAGALTRCDDIRRGTLMLGMGFFVGGIIFGLAIYIALRGACVWGKRFPKLRRKPRER</sequence>